<proteinExistence type="predicted"/>
<dbReference type="PANTHER" id="PTHR30100:SF1">
    <property type="entry name" value="PHOSPHATE ACYLTRANSFERASE"/>
    <property type="match status" value="1"/>
</dbReference>
<accession>A0A382T5V6</accession>
<feature type="non-terminal residue" evidence="11">
    <location>
        <position position="124"/>
    </location>
</feature>
<dbReference type="EMBL" id="UINC01133923">
    <property type="protein sequence ID" value="SVD17145.1"/>
    <property type="molecule type" value="Genomic_DNA"/>
</dbReference>
<reference evidence="11" key="1">
    <citation type="submission" date="2018-05" db="EMBL/GenBank/DDBJ databases">
        <authorList>
            <person name="Lanie J.A."/>
            <person name="Ng W.-L."/>
            <person name="Kazmierczak K.M."/>
            <person name="Andrzejewski T.M."/>
            <person name="Davidsen T.M."/>
            <person name="Wayne K.J."/>
            <person name="Tettelin H."/>
            <person name="Glass J.I."/>
            <person name="Rusch D."/>
            <person name="Podicherti R."/>
            <person name="Tsui H.-C.T."/>
            <person name="Winkler M.E."/>
        </authorList>
    </citation>
    <scope>NUCLEOTIDE SEQUENCE</scope>
</reference>
<dbReference type="PANTHER" id="PTHR30100">
    <property type="entry name" value="FATTY ACID/PHOSPHOLIPID SYNTHESIS PROTEIN PLSX"/>
    <property type="match status" value="1"/>
</dbReference>
<comment type="catalytic activity">
    <reaction evidence="1">
        <text>a fatty acyl-[ACP] + phosphate = an acyl phosphate + holo-[ACP]</text>
        <dbReference type="Rhea" id="RHEA:42292"/>
        <dbReference type="Rhea" id="RHEA-COMP:9685"/>
        <dbReference type="Rhea" id="RHEA-COMP:14125"/>
        <dbReference type="ChEBI" id="CHEBI:43474"/>
        <dbReference type="ChEBI" id="CHEBI:59918"/>
        <dbReference type="ChEBI" id="CHEBI:64479"/>
        <dbReference type="ChEBI" id="CHEBI:138651"/>
        <dbReference type="EC" id="2.3.1.274"/>
    </reaction>
</comment>
<dbReference type="EC" id="2.3.1.274" evidence="9"/>
<dbReference type="GO" id="GO:0006633">
    <property type="term" value="P:fatty acid biosynthetic process"/>
    <property type="evidence" value="ECO:0007669"/>
    <property type="project" value="InterPro"/>
</dbReference>
<evidence type="ECO:0000256" key="1">
    <source>
        <dbReference type="ARBA" id="ARBA00001232"/>
    </source>
</evidence>
<evidence type="ECO:0000256" key="4">
    <source>
        <dbReference type="ARBA" id="ARBA00022516"/>
    </source>
</evidence>
<dbReference type="InterPro" id="IPR012281">
    <property type="entry name" value="Phospholipid_synth_PlsX-like"/>
</dbReference>
<name>A0A382T5V6_9ZZZZ</name>
<comment type="subcellular location">
    <subcellularLocation>
        <location evidence="2">Cytoplasm</location>
    </subcellularLocation>
</comment>
<dbReference type="GO" id="GO:0008654">
    <property type="term" value="P:phospholipid biosynthetic process"/>
    <property type="evidence" value="ECO:0007669"/>
    <property type="project" value="UniProtKB-KW"/>
</dbReference>
<comment type="subunit">
    <text evidence="10">Homodimer. Probably interacts with PlsY.</text>
</comment>
<keyword evidence="8" id="KW-1208">Phospholipid metabolism</keyword>
<dbReference type="AlphaFoldDB" id="A0A382T5V6"/>
<dbReference type="Pfam" id="PF02504">
    <property type="entry name" value="FA_synthesis"/>
    <property type="match status" value="1"/>
</dbReference>
<evidence type="ECO:0000313" key="11">
    <source>
        <dbReference type="EMBL" id="SVD17145.1"/>
    </source>
</evidence>
<organism evidence="11">
    <name type="scientific">marine metagenome</name>
    <dbReference type="NCBI Taxonomy" id="408172"/>
    <lineage>
        <taxon>unclassified sequences</taxon>
        <taxon>metagenomes</taxon>
        <taxon>ecological metagenomes</taxon>
    </lineage>
</organism>
<evidence type="ECO:0000256" key="9">
    <source>
        <dbReference type="ARBA" id="ARBA00024069"/>
    </source>
</evidence>
<evidence type="ECO:0000256" key="6">
    <source>
        <dbReference type="ARBA" id="ARBA00023098"/>
    </source>
</evidence>
<evidence type="ECO:0000256" key="7">
    <source>
        <dbReference type="ARBA" id="ARBA00023209"/>
    </source>
</evidence>
<evidence type="ECO:0000256" key="3">
    <source>
        <dbReference type="ARBA" id="ARBA00022490"/>
    </source>
</evidence>
<dbReference type="GO" id="GO:0043811">
    <property type="term" value="F:phosphate:acyl-[acyl carrier protein] acyltransferase activity"/>
    <property type="evidence" value="ECO:0007669"/>
    <property type="project" value="UniProtKB-EC"/>
</dbReference>
<evidence type="ECO:0000256" key="2">
    <source>
        <dbReference type="ARBA" id="ARBA00004496"/>
    </source>
</evidence>
<dbReference type="GO" id="GO:0005737">
    <property type="term" value="C:cytoplasm"/>
    <property type="evidence" value="ECO:0007669"/>
    <property type="project" value="UniProtKB-SubCell"/>
</dbReference>
<dbReference type="InterPro" id="IPR003664">
    <property type="entry name" value="FA_synthesis"/>
</dbReference>
<evidence type="ECO:0000256" key="8">
    <source>
        <dbReference type="ARBA" id="ARBA00023264"/>
    </source>
</evidence>
<dbReference type="Gene3D" id="3.40.718.10">
    <property type="entry name" value="Isopropylmalate Dehydrogenase"/>
    <property type="match status" value="1"/>
</dbReference>
<evidence type="ECO:0000256" key="5">
    <source>
        <dbReference type="ARBA" id="ARBA00022679"/>
    </source>
</evidence>
<keyword evidence="7" id="KW-0594">Phospholipid biosynthesis</keyword>
<keyword evidence="4" id="KW-0444">Lipid biosynthesis</keyword>
<protein>
    <recommendedName>
        <fullName evidence="9">phosphate acyltransferase</fullName>
        <ecNumber evidence="9">2.3.1.274</ecNumber>
    </recommendedName>
</protein>
<keyword evidence="3" id="KW-0963">Cytoplasm</keyword>
<keyword evidence="6" id="KW-0443">Lipid metabolism</keyword>
<dbReference type="SUPFAM" id="SSF53659">
    <property type="entry name" value="Isocitrate/Isopropylmalate dehydrogenase-like"/>
    <property type="match status" value="1"/>
</dbReference>
<evidence type="ECO:0000256" key="10">
    <source>
        <dbReference type="ARBA" id="ARBA00046608"/>
    </source>
</evidence>
<keyword evidence="5" id="KW-0808">Transferase</keyword>
<gene>
    <name evidence="11" type="ORF">METZ01_LOCUS369999</name>
</gene>
<sequence length="124" mass="13094">MDKTEARLTLAIDAMGSDQGPEEIIEGVVQAVEVSPRSTEFVLFGQEEILSSILEKHTALANARISVRHAPEVVEMDEKPIAGIKGKKNSSMSLALLALKNGEADAMLSCGNTGCLMAGGAIRL</sequence>